<dbReference type="SUPFAM" id="SSF46785">
    <property type="entry name" value="Winged helix' DNA-binding domain"/>
    <property type="match status" value="1"/>
</dbReference>
<dbReference type="PANTHER" id="PTHR33221:SF5">
    <property type="entry name" value="HTH-TYPE TRANSCRIPTIONAL REGULATOR ISCR"/>
    <property type="match status" value="1"/>
</dbReference>
<dbReference type="PANTHER" id="PTHR33221">
    <property type="entry name" value="WINGED HELIX-TURN-HELIX TRANSCRIPTIONAL REGULATOR, RRF2 FAMILY"/>
    <property type="match status" value="1"/>
</dbReference>
<dbReference type="GO" id="GO:0005829">
    <property type="term" value="C:cytosol"/>
    <property type="evidence" value="ECO:0007669"/>
    <property type="project" value="TreeGrafter"/>
</dbReference>
<dbReference type="NCBIfam" id="TIGR00738">
    <property type="entry name" value="rrf2_super"/>
    <property type="match status" value="1"/>
</dbReference>
<dbReference type="EMBL" id="JACHOB010000001">
    <property type="protein sequence ID" value="MBB4657641.1"/>
    <property type="molecule type" value="Genomic_DNA"/>
</dbReference>
<evidence type="ECO:0000313" key="3">
    <source>
        <dbReference type="Proteomes" id="UP000563524"/>
    </source>
</evidence>
<dbReference type="PROSITE" id="PS51197">
    <property type="entry name" value="HTH_RRF2_2"/>
    <property type="match status" value="1"/>
</dbReference>
<dbReference type="AlphaFoldDB" id="A0A840I031"/>
<dbReference type="PROSITE" id="PS01332">
    <property type="entry name" value="HTH_RRF2_1"/>
    <property type="match status" value="1"/>
</dbReference>
<evidence type="ECO:0000313" key="2">
    <source>
        <dbReference type="EMBL" id="MBB4657641.1"/>
    </source>
</evidence>
<dbReference type="InterPro" id="IPR030489">
    <property type="entry name" value="TR_Rrf2-type_CS"/>
</dbReference>
<dbReference type="Gene3D" id="1.10.10.10">
    <property type="entry name" value="Winged helix-like DNA-binding domain superfamily/Winged helix DNA-binding domain"/>
    <property type="match status" value="1"/>
</dbReference>
<keyword evidence="1" id="KW-0238">DNA-binding</keyword>
<dbReference type="GO" id="GO:0003677">
    <property type="term" value="F:DNA binding"/>
    <property type="evidence" value="ECO:0007669"/>
    <property type="project" value="UniProtKB-KW"/>
</dbReference>
<reference evidence="2 3" key="1">
    <citation type="submission" date="2020-08" db="EMBL/GenBank/DDBJ databases">
        <title>Genomic Encyclopedia of Type Strains, Phase IV (KMG-IV): sequencing the most valuable type-strain genomes for metagenomic binning, comparative biology and taxonomic classification.</title>
        <authorList>
            <person name="Goeker M."/>
        </authorList>
    </citation>
    <scope>NUCLEOTIDE SEQUENCE [LARGE SCALE GENOMIC DNA]</scope>
    <source>
        <strain evidence="2 3">DSM 102850</strain>
    </source>
</reference>
<gene>
    <name evidence="2" type="ORF">GGQ59_000141</name>
</gene>
<dbReference type="RefSeq" id="WP_183814914.1">
    <property type="nucleotide sequence ID" value="NZ_JACHOB010000001.1"/>
</dbReference>
<comment type="caution">
    <text evidence="2">The sequence shown here is derived from an EMBL/GenBank/DDBJ whole genome shotgun (WGS) entry which is preliminary data.</text>
</comment>
<name>A0A840I031_9PROT</name>
<dbReference type="InterPro" id="IPR036390">
    <property type="entry name" value="WH_DNA-bd_sf"/>
</dbReference>
<keyword evidence="3" id="KW-1185">Reference proteome</keyword>
<proteinExistence type="predicted"/>
<dbReference type="InterPro" id="IPR000944">
    <property type="entry name" value="Tscrpt_reg_Rrf2"/>
</dbReference>
<dbReference type="Proteomes" id="UP000563524">
    <property type="component" value="Unassembled WGS sequence"/>
</dbReference>
<evidence type="ECO:0000256" key="1">
    <source>
        <dbReference type="ARBA" id="ARBA00023125"/>
    </source>
</evidence>
<protein>
    <submittedName>
        <fullName evidence="2">Rrf2 family iron-sulfur cluster assembly transcriptional regulator</fullName>
    </submittedName>
</protein>
<dbReference type="GO" id="GO:0003700">
    <property type="term" value="F:DNA-binding transcription factor activity"/>
    <property type="evidence" value="ECO:0007669"/>
    <property type="project" value="TreeGrafter"/>
</dbReference>
<dbReference type="Pfam" id="PF02082">
    <property type="entry name" value="Rrf2"/>
    <property type="match status" value="1"/>
</dbReference>
<organism evidence="2 3">
    <name type="scientific">Parvularcula dongshanensis</name>
    <dbReference type="NCBI Taxonomy" id="1173995"/>
    <lineage>
        <taxon>Bacteria</taxon>
        <taxon>Pseudomonadati</taxon>
        <taxon>Pseudomonadota</taxon>
        <taxon>Alphaproteobacteria</taxon>
        <taxon>Parvularculales</taxon>
        <taxon>Parvularculaceae</taxon>
        <taxon>Parvularcula</taxon>
    </lineage>
</organism>
<sequence>MKLTAKARLAVTAMADIAAFGGGAPVPLSEVARRQVLSLSFLEQVFGSLRRAGLVESRRGAAGGYVLAREPSDVTLADVVAAVDEEVRTTACAPNGTVGCTGTSERCLTHGLWRDLDGHIEGFLSSRTLADVAAGVPEARSIAHG</sequence>
<accession>A0A840I031</accession>
<dbReference type="InterPro" id="IPR036388">
    <property type="entry name" value="WH-like_DNA-bd_sf"/>
</dbReference>